<dbReference type="Proteomes" id="UP000256970">
    <property type="component" value="Unassembled WGS sequence"/>
</dbReference>
<dbReference type="STRING" id="3088.A0A383W183"/>
<feature type="region of interest" description="Disordered" evidence="1">
    <location>
        <begin position="204"/>
        <end position="244"/>
    </location>
</feature>
<sequence>MMPPVSSGWRLCATCLLACQLLTAAVAIDFSPCDEITAIKRTEAFSIGLVYWPGGLETDWGSPETGLQPCDPAVQANLTALGAMFATYQVRADRLTALKTSFLEELMLTSKAPAGSPKVISVVAFRNNVRSEARYIASFEPSVTAGTGFVPSLALLAKFELGNLRYLQFFNLTCNDCGGRTSAQCINSTSCALAPSVCTCPSSSSSGGSPTSRHLLQDNGSTGSNDTTGNSTADSNSATNGTDVQLGMNATGGTPSCNYANFSFCATGINLAFEGVDANSAAFTTASQVKKLTSYSLVSIYFKAKEAFLETRDKFTSTAGEYWGNFGAVQDNIQQAYSGNQAASVDALSG</sequence>
<evidence type="ECO:0000313" key="4">
    <source>
        <dbReference type="Proteomes" id="UP000256970"/>
    </source>
</evidence>
<dbReference type="EMBL" id="FNXT01001016">
    <property type="protein sequence ID" value="SZX70852.1"/>
    <property type="molecule type" value="Genomic_DNA"/>
</dbReference>
<keyword evidence="4" id="KW-1185">Reference proteome</keyword>
<organism evidence="3 4">
    <name type="scientific">Tetradesmus obliquus</name>
    <name type="common">Green alga</name>
    <name type="synonym">Acutodesmus obliquus</name>
    <dbReference type="NCBI Taxonomy" id="3088"/>
    <lineage>
        <taxon>Eukaryota</taxon>
        <taxon>Viridiplantae</taxon>
        <taxon>Chlorophyta</taxon>
        <taxon>core chlorophytes</taxon>
        <taxon>Chlorophyceae</taxon>
        <taxon>CS clade</taxon>
        <taxon>Sphaeropleales</taxon>
        <taxon>Scenedesmaceae</taxon>
        <taxon>Tetradesmus</taxon>
    </lineage>
</organism>
<evidence type="ECO:0008006" key="5">
    <source>
        <dbReference type="Google" id="ProtNLM"/>
    </source>
</evidence>
<gene>
    <name evidence="3" type="ORF">BQ4739_LOCUS11017</name>
</gene>
<name>A0A383W183_TETOB</name>
<protein>
    <recommendedName>
        <fullName evidence="5">Pherophorin domain-containing protein</fullName>
    </recommendedName>
</protein>
<feature type="chain" id="PRO_5017062482" description="Pherophorin domain-containing protein" evidence="2">
    <location>
        <begin position="28"/>
        <end position="350"/>
    </location>
</feature>
<keyword evidence="2" id="KW-0732">Signal</keyword>
<evidence type="ECO:0000313" key="3">
    <source>
        <dbReference type="EMBL" id="SZX70852.1"/>
    </source>
</evidence>
<evidence type="ECO:0000256" key="2">
    <source>
        <dbReference type="SAM" id="SignalP"/>
    </source>
</evidence>
<proteinExistence type="predicted"/>
<reference evidence="3 4" key="1">
    <citation type="submission" date="2016-10" db="EMBL/GenBank/DDBJ databases">
        <authorList>
            <person name="Cai Z."/>
        </authorList>
    </citation>
    <scope>NUCLEOTIDE SEQUENCE [LARGE SCALE GENOMIC DNA]</scope>
</reference>
<feature type="compositionally biased region" description="Low complexity" evidence="1">
    <location>
        <begin position="204"/>
        <end position="232"/>
    </location>
</feature>
<accession>A0A383W183</accession>
<feature type="signal peptide" evidence="2">
    <location>
        <begin position="1"/>
        <end position="27"/>
    </location>
</feature>
<feature type="compositionally biased region" description="Polar residues" evidence="1">
    <location>
        <begin position="233"/>
        <end position="243"/>
    </location>
</feature>
<evidence type="ECO:0000256" key="1">
    <source>
        <dbReference type="SAM" id="MobiDB-lite"/>
    </source>
</evidence>
<dbReference type="AlphaFoldDB" id="A0A383W183"/>